<evidence type="ECO:0000256" key="9">
    <source>
        <dbReference type="ARBA" id="ARBA00023160"/>
    </source>
</evidence>
<evidence type="ECO:0000256" key="15">
    <source>
        <dbReference type="RuleBase" id="RU003694"/>
    </source>
</evidence>
<keyword evidence="10 14" id="KW-0012">Acyltransferase</keyword>
<evidence type="ECO:0000256" key="11">
    <source>
        <dbReference type="ARBA" id="ARBA00024006"/>
    </source>
</evidence>
<dbReference type="SUPFAM" id="SSF53901">
    <property type="entry name" value="Thiolase-like"/>
    <property type="match status" value="2"/>
</dbReference>
<dbReference type="PIRSF" id="PIRSF000447">
    <property type="entry name" value="KAS_II"/>
    <property type="match status" value="1"/>
</dbReference>
<dbReference type="EC" id="2.3.1.179" evidence="3 14"/>
<evidence type="ECO:0000256" key="1">
    <source>
        <dbReference type="ARBA" id="ARBA00005194"/>
    </source>
</evidence>
<comment type="function">
    <text evidence="11 14">Involved in the type II fatty acid elongation cycle. Catalyzes the elongation of a wide range of acyl-ACP by the addition of two carbons from malonyl-ACP to an acyl acceptor. Can efficiently catalyze the conversion of palmitoleoyl-ACP (cis-hexadec-9-enoyl-ACP) to cis-vaccenoyl-ACP (cis-octadec-11-enoyl-ACP), an essential step in the thermal regulation of fatty acid composition.</text>
</comment>
<keyword evidence="6 14" id="KW-0808">Transferase</keyword>
<name>A0ABV9QNI6_9FIRM</name>
<comment type="catalytic activity">
    <reaction evidence="13 14">
        <text>a fatty acyl-[ACP] + malonyl-[ACP] + H(+) = a 3-oxoacyl-[ACP] + holo-[ACP] + CO2</text>
        <dbReference type="Rhea" id="RHEA:22836"/>
        <dbReference type="Rhea" id="RHEA-COMP:9623"/>
        <dbReference type="Rhea" id="RHEA-COMP:9685"/>
        <dbReference type="Rhea" id="RHEA-COMP:9916"/>
        <dbReference type="Rhea" id="RHEA-COMP:14125"/>
        <dbReference type="ChEBI" id="CHEBI:15378"/>
        <dbReference type="ChEBI" id="CHEBI:16526"/>
        <dbReference type="ChEBI" id="CHEBI:64479"/>
        <dbReference type="ChEBI" id="CHEBI:78449"/>
        <dbReference type="ChEBI" id="CHEBI:78776"/>
        <dbReference type="ChEBI" id="CHEBI:138651"/>
    </reaction>
</comment>
<comment type="catalytic activity">
    <reaction evidence="12 14">
        <text>(9Z)-hexadecenoyl-[ACP] + malonyl-[ACP] + H(+) = 3-oxo-(11Z)-octadecenoyl-[ACP] + holo-[ACP] + CO2</text>
        <dbReference type="Rhea" id="RHEA:55040"/>
        <dbReference type="Rhea" id="RHEA-COMP:9623"/>
        <dbReference type="Rhea" id="RHEA-COMP:9685"/>
        <dbReference type="Rhea" id="RHEA-COMP:10800"/>
        <dbReference type="Rhea" id="RHEA-COMP:14074"/>
        <dbReference type="ChEBI" id="CHEBI:15378"/>
        <dbReference type="ChEBI" id="CHEBI:16526"/>
        <dbReference type="ChEBI" id="CHEBI:64479"/>
        <dbReference type="ChEBI" id="CHEBI:78449"/>
        <dbReference type="ChEBI" id="CHEBI:83989"/>
        <dbReference type="ChEBI" id="CHEBI:138538"/>
        <dbReference type="EC" id="2.3.1.179"/>
    </reaction>
</comment>
<evidence type="ECO:0000256" key="7">
    <source>
        <dbReference type="ARBA" id="ARBA00022832"/>
    </source>
</evidence>
<dbReference type="InterPro" id="IPR000794">
    <property type="entry name" value="Beta-ketoacyl_synthase"/>
</dbReference>
<dbReference type="EMBL" id="JBHSHL010000055">
    <property type="protein sequence ID" value="MFC4805637.1"/>
    <property type="molecule type" value="Genomic_DNA"/>
</dbReference>
<evidence type="ECO:0000256" key="8">
    <source>
        <dbReference type="ARBA" id="ARBA00023098"/>
    </source>
</evidence>
<dbReference type="InterPro" id="IPR020841">
    <property type="entry name" value="PKS_Beta-ketoAc_synthase_dom"/>
</dbReference>
<dbReference type="PROSITE" id="PS00606">
    <property type="entry name" value="KS3_1"/>
    <property type="match status" value="1"/>
</dbReference>
<keyword evidence="7" id="KW-0276">Fatty acid metabolism</keyword>
<evidence type="ECO:0000313" key="17">
    <source>
        <dbReference type="EMBL" id="MFC4805637.1"/>
    </source>
</evidence>
<keyword evidence="9 14" id="KW-0275">Fatty acid biosynthesis</keyword>
<dbReference type="GO" id="GO:0004315">
    <property type="term" value="F:3-oxoacyl-[acyl-carrier-protein] synthase activity"/>
    <property type="evidence" value="ECO:0007669"/>
    <property type="project" value="UniProtKB-EC"/>
</dbReference>
<reference evidence="18" key="1">
    <citation type="journal article" date="2019" name="Int. J. Syst. Evol. Microbiol.">
        <title>The Global Catalogue of Microorganisms (GCM) 10K type strain sequencing project: providing services to taxonomists for standard genome sequencing and annotation.</title>
        <authorList>
            <consortium name="The Broad Institute Genomics Platform"/>
            <consortium name="The Broad Institute Genome Sequencing Center for Infectious Disease"/>
            <person name="Wu L."/>
            <person name="Ma J."/>
        </authorList>
    </citation>
    <scope>NUCLEOTIDE SEQUENCE [LARGE SCALE GENOMIC DNA]</scope>
    <source>
        <strain evidence="18">CCUG 46385</strain>
    </source>
</reference>
<evidence type="ECO:0000256" key="14">
    <source>
        <dbReference type="PIRNR" id="PIRNR000447"/>
    </source>
</evidence>
<keyword evidence="8" id="KW-0443">Lipid metabolism</keyword>
<proteinExistence type="inferred from homology"/>
<evidence type="ECO:0000256" key="6">
    <source>
        <dbReference type="ARBA" id="ARBA00022679"/>
    </source>
</evidence>
<keyword evidence="5 14" id="KW-0444">Lipid biosynthesis</keyword>
<keyword evidence="18" id="KW-1185">Reference proteome</keyword>
<evidence type="ECO:0000313" key="18">
    <source>
        <dbReference type="Proteomes" id="UP001595916"/>
    </source>
</evidence>
<accession>A0ABV9QNI6</accession>
<dbReference type="Gene3D" id="3.40.47.10">
    <property type="match status" value="1"/>
</dbReference>
<dbReference type="SMART" id="SM00825">
    <property type="entry name" value="PKS_KS"/>
    <property type="match status" value="1"/>
</dbReference>
<organism evidence="17 18">
    <name type="scientific">Filifactor villosus</name>
    <dbReference type="NCBI Taxonomy" id="29374"/>
    <lineage>
        <taxon>Bacteria</taxon>
        <taxon>Bacillati</taxon>
        <taxon>Bacillota</taxon>
        <taxon>Clostridia</taxon>
        <taxon>Peptostreptococcales</taxon>
        <taxon>Filifactoraceae</taxon>
        <taxon>Filifactor</taxon>
    </lineage>
</organism>
<evidence type="ECO:0000256" key="4">
    <source>
        <dbReference type="ARBA" id="ARBA00014657"/>
    </source>
</evidence>
<dbReference type="RefSeq" id="WP_379789248.1">
    <property type="nucleotide sequence ID" value="NZ_JBHSHL010000055.1"/>
</dbReference>
<comment type="similarity">
    <text evidence="2 14 15">Belongs to the thiolase-like superfamily. Beta-ketoacyl-ACP synthases family.</text>
</comment>
<dbReference type="InterPro" id="IPR014031">
    <property type="entry name" value="Ketoacyl_synth_C"/>
</dbReference>
<evidence type="ECO:0000256" key="3">
    <source>
        <dbReference type="ARBA" id="ARBA00012356"/>
    </source>
</evidence>
<dbReference type="Pfam" id="PF00109">
    <property type="entry name" value="ketoacyl-synt"/>
    <property type="match status" value="1"/>
</dbReference>
<dbReference type="PANTHER" id="PTHR11712">
    <property type="entry name" value="POLYKETIDE SYNTHASE-RELATED"/>
    <property type="match status" value="1"/>
</dbReference>
<dbReference type="InterPro" id="IPR017568">
    <property type="entry name" value="3-oxoacyl-ACP_synth-2"/>
</dbReference>
<dbReference type="InterPro" id="IPR016039">
    <property type="entry name" value="Thiolase-like"/>
</dbReference>
<evidence type="ECO:0000256" key="10">
    <source>
        <dbReference type="ARBA" id="ARBA00023315"/>
    </source>
</evidence>
<evidence type="ECO:0000256" key="2">
    <source>
        <dbReference type="ARBA" id="ARBA00008467"/>
    </source>
</evidence>
<protein>
    <recommendedName>
        <fullName evidence="4 14">3-oxoacyl-[acyl-carrier-protein] synthase 2</fullName>
        <ecNumber evidence="3 14">2.3.1.179</ecNumber>
    </recommendedName>
</protein>
<evidence type="ECO:0000256" key="5">
    <source>
        <dbReference type="ARBA" id="ARBA00022516"/>
    </source>
</evidence>
<comment type="caution">
    <text evidence="17">The sequence shown here is derived from an EMBL/GenBank/DDBJ whole genome shotgun (WGS) entry which is preliminary data.</text>
</comment>
<dbReference type="InterPro" id="IPR018201">
    <property type="entry name" value="Ketoacyl_synth_AS"/>
</dbReference>
<sequence>MRRRVVVTGIGAVSPLGNTAKELIEGFKEGRCGISEIEGMDMTNHKAKLAGRAKAFKAEDHFDAKEARRMDRVTQLGIVASREAVKDSGILDVQVDKTRCGVIVSSGIGGLSTIEKNHTDGMNKGFHRISPFFIPMAITNITAGSVAIEFGFKGTCQCVVTACASATDSIGIAFHKIRDGYEDVMLAGGSEASITPLGIGGFSAMKALSFEEDVTRASIPFDKDRNGFVMGEGAGVLVLEELEHAKKRGAKIYAEVIGYGSSCDAFHITAPDSEAEGAIACLNRALEDARLSPDCIDYINAHGTSTPLNDACETKAVKAVFKEHAYKLMMSSTKSMTGHLLGAAGAVEGIACIMAVHEDFVPATIHYQNRDEDCDLDIVPNQGRRAKVDYALSNSLGFGGHNATLVFKKYREEQ</sequence>
<evidence type="ECO:0000259" key="16">
    <source>
        <dbReference type="PROSITE" id="PS52004"/>
    </source>
</evidence>
<gene>
    <name evidence="17" type="primary">fabF</name>
    <name evidence="17" type="ORF">ACFO4R_11235</name>
</gene>
<feature type="domain" description="Ketosynthase family 3 (KS3)" evidence="16">
    <location>
        <begin position="2"/>
        <end position="409"/>
    </location>
</feature>
<dbReference type="Proteomes" id="UP001595916">
    <property type="component" value="Unassembled WGS sequence"/>
</dbReference>
<evidence type="ECO:0000256" key="13">
    <source>
        <dbReference type="ARBA" id="ARBA00047659"/>
    </source>
</evidence>
<dbReference type="CDD" id="cd00834">
    <property type="entry name" value="KAS_I_II"/>
    <property type="match status" value="1"/>
</dbReference>
<dbReference type="Pfam" id="PF02801">
    <property type="entry name" value="Ketoacyl-synt_C"/>
    <property type="match status" value="1"/>
</dbReference>
<comment type="pathway">
    <text evidence="1 14">Lipid metabolism; fatty acid biosynthesis.</text>
</comment>
<dbReference type="NCBIfam" id="TIGR03150">
    <property type="entry name" value="fabF"/>
    <property type="match status" value="1"/>
</dbReference>
<evidence type="ECO:0000256" key="12">
    <source>
        <dbReference type="ARBA" id="ARBA00047318"/>
    </source>
</evidence>
<dbReference type="InterPro" id="IPR014030">
    <property type="entry name" value="Ketoacyl_synth_N"/>
</dbReference>
<dbReference type="NCBIfam" id="NF005589">
    <property type="entry name" value="PRK07314.1"/>
    <property type="match status" value="1"/>
</dbReference>
<dbReference type="PANTHER" id="PTHR11712:SF336">
    <property type="entry name" value="3-OXOACYL-[ACYL-CARRIER-PROTEIN] SYNTHASE, MITOCHONDRIAL"/>
    <property type="match status" value="1"/>
</dbReference>
<dbReference type="PROSITE" id="PS52004">
    <property type="entry name" value="KS3_2"/>
    <property type="match status" value="1"/>
</dbReference>